<reference evidence="3 4" key="1">
    <citation type="journal article" date="2017" name="Int. J. Parasitol.">
        <title>The genome of the protozoan parasite Cystoisospora suis and a reverse vaccinology approach to identify vaccine candidates.</title>
        <authorList>
            <person name="Palmieri N."/>
            <person name="Shrestha A."/>
            <person name="Ruttkowski B."/>
            <person name="Beck T."/>
            <person name="Vogl C."/>
            <person name="Tomley F."/>
            <person name="Blake D.P."/>
            <person name="Joachim A."/>
        </authorList>
    </citation>
    <scope>NUCLEOTIDE SEQUENCE [LARGE SCALE GENOMIC DNA]</scope>
    <source>
        <strain evidence="3 4">Wien I</strain>
    </source>
</reference>
<dbReference type="AlphaFoldDB" id="A0A2C6LEE4"/>
<feature type="transmembrane region" description="Helical" evidence="1">
    <location>
        <begin position="6"/>
        <end position="27"/>
    </location>
</feature>
<feature type="non-terminal residue" evidence="3">
    <location>
        <position position="166"/>
    </location>
</feature>
<dbReference type="Pfam" id="PF09717">
    <property type="entry name" value="CPW_WPC"/>
    <property type="match status" value="1"/>
</dbReference>
<evidence type="ECO:0000259" key="2">
    <source>
        <dbReference type="Pfam" id="PF09717"/>
    </source>
</evidence>
<evidence type="ECO:0000256" key="1">
    <source>
        <dbReference type="SAM" id="Phobius"/>
    </source>
</evidence>
<comment type="caution">
    <text evidence="3">The sequence shown here is derived from an EMBL/GenBank/DDBJ whole genome shotgun (WGS) entry which is preliminary data.</text>
</comment>
<dbReference type="RefSeq" id="XP_067926904.1">
    <property type="nucleotide sequence ID" value="XM_068061123.1"/>
</dbReference>
<dbReference type="GeneID" id="94424334"/>
<gene>
    <name evidence="3" type="ORF">CSUI_000916</name>
</gene>
<dbReference type="OrthoDB" id="329062at2759"/>
<keyword evidence="1" id="KW-0472">Membrane</keyword>
<dbReference type="EMBL" id="MIGC01000360">
    <property type="protein sequence ID" value="PHJ25232.1"/>
    <property type="molecule type" value="Genomic_DNA"/>
</dbReference>
<evidence type="ECO:0000313" key="4">
    <source>
        <dbReference type="Proteomes" id="UP000221165"/>
    </source>
</evidence>
<dbReference type="PROSITE" id="PS51257">
    <property type="entry name" value="PROKAR_LIPOPROTEIN"/>
    <property type="match status" value="1"/>
</dbReference>
<organism evidence="3 4">
    <name type="scientific">Cystoisospora suis</name>
    <dbReference type="NCBI Taxonomy" id="483139"/>
    <lineage>
        <taxon>Eukaryota</taxon>
        <taxon>Sar</taxon>
        <taxon>Alveolata</taxon>
        <taxon>Apicomplexa</taxon>
        <taxon>Conoidasida</taxon>
        <taxon>Coccidia</taxon>
        <taxon>Eucoccidiorida</taxon>
        <taxon>Eimeriorina</taxon>
        <taxon>Sarcocystidae</taxon>
        <taxon>Cystoisospora</taxon>
    </lineage>
</organism>
<dbReference type="Proteomes" id="UP000221165">
    <property type="component" value="Unassembled WGS sequence"/>
</dbReference>
<keyword evidence="1" id="KW-0812">Transmembrane</keyword>
<protein>
    <submittedName>
        <fullName evidence="3">Cpw-wpc domain-containing protein</fullName>
    </submittedName>
</protein>
<evidence type="ECO:0000313" key="3">
    <source>
        <dbReference type="EMBL" id="PHJ25232.1"/>
    </source>
</evidence>
<dbReference type="InterPro" id="IPR006387">
    <property type="entry name" value="CPW_WPC_dom"/>
</dbReference>
<feature type="domain" description="CPW-WPC" evidence="2">
    <location>
        <begin position="114"/>
        <end position="165"/>
    </location>
</feature>
<keyword evidence="1" id="KW-1133">Transmembrane helix</keyword>
<dbReference type="VEuPathDB" id="ToxoDB:CSUI_000916"/>
<proteinExistence type="predicted"/>
<accession>A0A2C6LEE4</accession>
<sequence length="166" mass="17955">MERPSWGIPFLGCTIAIIAAFSVSCVADLHAIRPFDDVDLDATTSRLLDSFARLVNDSANVANKSEFTQLLSDAALRVIYNVPPALVTQKVATQTEEAASRMALPNPDDEGCTARDYSAMCPMDFYDAGDGKTCKALPTYAGKFCPTQTDATAMEKRVFAARCKTN</sequence>
<keyword evidence="4" id="KW-1185">Reference proteome</keyword>
<name>A0A2C6LEE4_9APIC</name>